<keyword evidence="3" id="KW-0472">Membrane</keyword>
<dbReference type="OrthoDB" id="383937at2"/>
<gene>
    <name evidence="8" type="ORF">Gferi_22135</name>
</gene>
<dbReference type="PANTHER" id="PTHR43649:SF33">
    <property type="entry name" value="POLYGALACTURONAN_RHAMNOGALACTURONAN-BINDING PROTEIN YTCQ"/>
    <property type="match status" value="1"/>
</dbReference>
<dbReference type="InterPro" id="IPR050490">
    <property type="entry name" value="Bact_solute-bd_prot1"/>
</dbReference>
<reference evidence="8 9" key="1">
    <citation type="submission" date="2016-09" db="EMBL/GenBank/DDBJ databases">
        <title>Genomic analysis reveals versatility of anaerobic energy metabolism of Geosporobacter ferrireducens IRF9 of phylum Firmicutes.</title>
        <authorList>
            <person name="Kim S.-J."/>
        </authorList>
    </citation>
    <scope>NUCLEOTIDE SEQUENCE [LARGE SCALE GENOMIC DNA]</scope>
    <source>
        <strain evidence="8 9">IRF9</strain>
    </source>
</reference>
<keyword evidence="9" id="KW-1185">Reference proteome</keyword>
<evidence type="ECO:0000256" key="3">
    <source>
        <dbReference type="ARBA" id="ARBA00023136"/>
    </source>
</evidence>
<dbReference type="SUPFAM" id="SSF53850">
    <property type="entry name" value="Periplasmic binding protein-like II"/>
    <property type="match status" value="1"/>
</dbReference>
<sequence length="793" mass="85646">MFKKIISLLLAVMLMVSLSACGGGNKNASQQQEAGTIAYIETEIGIHSGLKWPGDSRVNSKNQLVVFDRGYGADSGFVTLNQDGIPVGGSKVDFAGNVKAFTLDEADNIYVVTAESNNSQKLSVVNPQGEVLKTVDLGTFSGTANTGLVDMGVADIAVDSKGNIYITSPSKNIQVLDKEGQQIATLGSQGYVSIDIDAEDNLIAVNSTMGKRVVEKLDTSTGKSIWATDITAQGSGTVNMMGANSVRYSKADKSIYHMTTQNITKYDSTGKLIGTIIDFKSYGILASGYNISEMAIDAEGNIYVSTTSVPAGAVNSKPASEGSGAKTPDSNSPSEPVIKGAPGADAASPSEFIKYELYKYSMQSGDTTAQKQEVITVSVPASNRAIEVAASKFQKDNPGYRIEIQEYPSQDYETYVKNLNTQILSGKGPDIISVAGLPYENYISKNILADLSEMMAKDNRFDINNYYTNILDALKYNDKLYVMPTNFTFNILMANQEILDQESITIDDGKWSWNDFKSVAEKVSKGNRAAMPSVSPMDLLSLFTNDSYSNYIDAGLKKADFISQGFTDLLNTVKAFGEGNLTDSNVKNDMASVLEAAGREAIVFYPLSITDYNMYGFMKSAFKEQLALYNMPSSGGNGGTFTSNSMYAINRNSKYKDQSWEFLKILLSDEIQSQSMQGGAVQGQSMKALGGFSINKTAQQMKAQQAIDASQSGAMRIMMKSGNSSITLSSAPMSQADIDGINKFIAGLNTYANEDANISSIVQDETRNFFSGSKSVEETTKLIQDRVNTYLKE</sequence>
<dbReference type="InterPro" id="IPR006059">
    <property type="entry name" value="SBP"/>
</dbReference>
<protein>
    <submittedName>
        <fullName evidence="8">ABC transporter substrate-binding protein</fullName>
    </submittedName>
</protein>
<evidence type="ECO:0000256" key="2">
    <source>
        <dbReference type="ARBA" id="ARBA00022729"/>
    </source>
</evidence>
<dbReference type="PROSITE" id="PS51257">
    <property type="entry name" value="PROKAR_LIPOPROTEIN"/>
    <property type="match status" value="1"/>
</dbReference>
<evidence type="ECO:0000256" key="1">
    <source>
        <dbReference type="ARBA" id="ARBA00022475"/>
    </source>
</evidence>
<dbReference type="SUPFAM" id="SSF101898">
    <property type="entry name" value="NHL repeat"/>
    <property type="match status" value="1"/>
</dbReference>
<evidence type="ECO:0000256" key="4">
    <source>
        <dbReference type="ARBA" id="ARBA00023139"/>
    </source>
</evidence>
<dbReference type="STRING" id="1424294.Gferi_22135"/>
<dbReference type="EMBL" id="CP017269">
    <property type="protein sequence ID" value="AOT72001.1"/>
    <property type="molecule type" value="Genomic_DNA"/>
</dbReference>
<feature type="signal peptide" evidence="7">
    <location>
        <begin position="1"/>
        <end position="22"/>
    </location>
</feature>
<dbReference type="KEGG" id="gfe:Gferi_22135"/>
<evidence type="ECO:0000256" key="5">
    <source>
        <dbReference type="ARBA" id="ARBA00023288"/>
    </source>
</evidence>
<organism evidence="8 9">
    <name type="scientific">Geosporobacter ferrireducens</name>
    <dbReference type="NCBI Taxonomy" id="1424294"/>
    <lineage>
        <taxon>Bacteria</taxon>
        <taxon>Bacillati</taxon>
        <taxon>Bacillota</taxon>
        <taxon>Clostridia</taxon>
        <taxon>Peptostreptococcales</taxon>
        <taxon>Thermotaleaceae</taxon>
        <taxon>Geosporobacter</taxon>
    </lineage>
</organism>
<dbReference type="Gene3D" id="2.120.10.30">
    <property type="entry name" value="TolB, C-terminal domain"/>
    <property type="match status" value="1"/>
</dbReference>
<evidence type="ECO:0000256" key="6">
    <source>
        <dbReference type="SAM" id="MobiDB-lite"/>
    </source>
</evidence>
<dbReference type="Proteomes" id="UP000095743">
    <property type="component" value="Chromosome"/>
</dbReference>
<keyword evidence="1" id="KW-1003">Cell membrane</keyword>
<dbReference type="AlphaFoldDB" id="A0A1D8GM64"/>
<dbReference type="PANTHER" id="PTHR43649">
    <property type="entry name" value="ARABINOSE-BINDING PROTEIN-RELATED"/>
    <property type="match status" value="1"/>
</dbReference>
<keyword evidence="2 7" id="KW-0732">Signal</keyword>
<evidence type="ECO:0000313" key="8">
    <source>
        <dbReference type="EMBL" id="AOT72001.1"/>
    </source>
</evidence>
<evidence type="ECO:0000256" key="7">
    <source>
        <dbReference type="SAM" id="SignalP"/>
    </source>
</evidence>
<keyword evidence="5" id="KW-0449">Lipoprotein</keyword>
<evidence type="ECO:0000313" key="9">
    <source>
        <dbReference type="Proteomes" id="UP000095743"/>
    </source>
</evidence>
<accession>A0A1D8GM64</accession>
<dbReference type="Pfam" id="PF01547">
    <property type="entry name" value="SBP_bac_1"/>
    <property type="match status" value="1"/>
</dbReference>
<feature type="region of interest" description="Disordered" evidence="6">
    <location>
        <begin position="313"/>
        <end position="346"/>
    </location>
</feature>
<feature type="chain" id="PRO_5038485456" evidence="7">
    <location>
        <begin position="23"/>
        <end position="793"/>
    </location>
</feature>
<name>A0A1D8GM64_9FIRM</name>
<proteinExistence type="predicted"/>
<dbReference type="RefSeq" id="WP_069980316.1">
    <property type="nucleotide sequence ID" value="NZ_CP017269.1"/>
</dbReference>
<dbReference type="InterPro" id="IPR011042">
    <property type="entry name" value="6-blade_b-propeller_TolB-like"/>
</dbReference>
<dbReference type="Gene3D" id="3.40.190.10">
    <property type="entry name" value="Periplasmic binding protein-like II"/>
    <property type="match status" value="1"/>
</dbReference>
<keyword evidence="4" id="KW-0564">Palmitate</keyword>